<name>A0ABV8T5A9_9ACTN</name>
<feature type="transmembrane region" description="Helical" evidence="6">
    <location>
        <begin position="328"/>
        <end position="347"/>
    </location>
</feature>
<keyword evidence="9" id="KW-1185">Reference proteome</keyword>
<dbReference type="Gene3D" id="1.20.1250.20">
    <property type="entry name" value="MFS general substrate transporter like domains"/>
    <property type="match status" value="1"/>
</dbReference>
<evidence type="ECO:0000256" key="2">
    <source>
        <dbReference type="ARBA" id="ARBA00022475"/>
    </source>
</evidence>
<dbReference type="Proteomes" id="UP001595824">
    <property type="component" value="Unassembled WGS sequence"/>
</dbReference>
<keyword evidence="3 6" id="KW-0812">Transmembrane</keyword>
<evidence type="ECO:0000256" key="1">
    <source>
        <dbReference type="ARBA" id="ARBA00004651"/>
    </source>
</evidence>
<evidence type="ECO:0000313" key="8">
    <source>
        <dbReference type="EMBL" id="MFC4326323.1"/>
    </source>
</evidence>
<dbReference type="InterPro" id="IPR036259">
    <property type="entry name" value="MFS_trans_sf"/>
</dbReference>
<feature type="transmembrane region" description="Helical" evidence="6">
    <location>
        <begin position="359"/>
        <end position="375"/>
    </location>
</feature>
<dbReference type="CDD" id="cd06173">
    <property type="entry name" value="MFS_MefA_like"/>
    <property type="match status" value="1"/>
</dbReference>
<feature type="transmembrane region" description="Helical" evidence="6">
    <location>
        <begin position="64"/>
        <end position="87"/>
    </location>
</feature>
<feature type="transmembrane region" description="Helical" evidence="6">
    <location>
        <begin position="294"/>
        <end position="316"/>
    </location>
</feature>
<feature type="transmembrane region" description="Helical" evidence="6">
    <location>
        <begin position="448"/>
        <end position="467"/>
    </location>
</feature>
<protein>
    <submittedName>
        <fullName evidence="8">MFS transporter</fullName>
    </submittedName>
</protein>
<keyword evidence="2" id="KW-1003">Cell membrane</keyword>
<evidence type="ECO:0000256" key="4">
    <source>
        <dbReference type="ARBA" id="ARBA00022989"/>
    </source>
</evidence>
<feature type="transmembrane region" description="Helical" evidence="6">
    <location>
        <begin position="126"/>
        <end position="147"/>
    </location>
</feature>
<comment type="caution">
    <text evidence="8">The sequence shown here is derived from an EMBL/GenBank/DDBJ whole genome shotgun (WGS) entry which is preliminary data.</text>
</comment>
<dbReference type="PANTHER" id="PTHR23513:SF11">
    <property type="entry name" value="STAPHYLOFERRIN A TRANSPORTER"/>
    <property type="match status" value="1"/>
</dbReference>
<keyword evidence="4 6" id="KW-1133">Transmembrane helix</keyword>
<feature type="transmembrane region" description="Helical" evidence="6">
    <location>
        <begin position="93"/>
        <end position="114"/>
    </location>
</feature>
<dbReference type="PROSITE" id="PS50850">
    <property type="entry name" value="MFS"/>
    <property type="match status" value="1"/>
</dbReference>
<dbReference type="RefSeq" id="WP_381736401.1">
    <property type="nucleotide sequence ID" value="NZ_JBHSDP010000002.1"/>
</dbReference>
<feature type="transmembrane region" description="Helical" evidence="6">
    <location>
        <begin position="221"/>
        <end position="238"/>
    </location>
</feature>
<dbReference type="SUPFAM" id="SSF103473">
    <property type="entry name" value="MFS general substrate transporter"/>
    <property type="match status" value="2"/>
</dbReference>
<organism evidence="8 9">
    <name type="scientific">Streptomyces andamanensis</name>
    <dbReference type="NCBI Taxonomy" id="1565035"/>
    <lineage>
        <taxon>Bacteria</taxon>
        <taxon>Bacillati</taxon>
        <taxon>Actinomycetota</taxon>
        <taxon>Actinomycetes</taxon>
        <taxon>Kitasatosporales</taxon>
        <taxon>Streptomycetaceae</taxon>
        <taxon>Streptomyces</taxon>
    </lineage>
</organism>
<feature type="domain" description="Major facilitator superfamily (MFS) profile" evidence="7">
    <location>
        <begin position="289"/>
        <end position="471"/>
    </location>
</feature>
<dbReference type="Pfam" id="PF07690">
    <property type="entry name" value="MFS_1"/>
    <property type="match status" value="1"/>
</dbReference>
<reference evidence="9" key="1">
    <citation type="journal article" date="2019" name="Int. J. Syst. Evol. Microbiol.">
        <title>The Global Catalogue of Microorganisms (GCM) 10K type strain sequencing project: providing services to taxonomists for standard genome sequencing and annotation.</title>
        <authorList>
            <consortium name="The Broad Institute Genomics Platform"/>
            <consortium name="The Broad Institute Genome Sequencing Center for Infectious Disease"/>
            <person name="Wu L."/>
            <person name="Ma J."/>
        </authorList>
    </citation>
    <scope>NUCLEOTIDE SEQUENCE [LARGE SCALE GENOMIC DNA]</scope>
    <source>
        <strain evidence="9">PCU 347</strain>
    </source>
</reference>
<feature type="transmembrane region" description="Helical" evidence="6">
    <location>
        <begin position="194"/>
        <end position="215"/>
    </location>
</feature>
<sequence length="471" mass="47957">MCITGIFMTGGTSRDVFPCAARHGYGRLTGECVSMTPPQGSVDSAVNPAVTYRQVLASRNVPQLLLAASLSRLAHGMLLFVIVLYALAEFDSASVAGMCGFFLTLPGFLISPVAGAVLDRFGALRAVALDTAASGLIIGAIAVFSLADRLAPVVLYVLLALFSLTSPLTDGGIRTLFPQFVPDSAYDRANALDLSTYSVIEVGGPLVAGTLFAALGANPTLITVAAMYGLAGLSLALLRTGTSTGAATAAEATAAGAASGGATADAAGSRPHLLRSAWEGVVYLLRNATLRGLAVSYSLFQVSYGMLVLIVPVAIARWGTEGDASSRWVGVVWAVAGLCGGMGALVAGKFVRAGVERRYLVGATALAAVAIYPLSALGSLVALTVGLAAFGLMEGTVNVSLLSLRQRRTDPGWLGRIMTVSISVNLIGFPIGTAAGGFLVGATSPQNALAVAAVLTVASALCARLFVPKEA</sequence>
<dbReference type="InterPro" id="IPR011701">
    <property type="entry name" value="MFS"/>
</dbReference>
<evidence type="ECO:0000259" key="7">
    <source>
        <dbReference type="PROSITE" id="PS50850"/>
    </source>
</evidence>
<dbReference type="InterPro" id="IPR020846">
    <property type="entry name" value="MFS_dom"/>
</dbReference>
<evidence type="ECO:0000256" key="3">
    <source>
        <dbReference type="ARBA" id="ARBA00022692"/>
    </source>
</evidence>
<proteinExistence type="predicted"/>
<keyword evidence="5 6" id="KW-0472">Membrane</keyword>
<comment type="subcellular location">
    <subcellularLocation>
        <location evidence="1">Cell membrane</location>
        <topology evidence="1">Multi-pass membrane protein</topology>
    </subcellularLocation>
</comment>
<feature type="transmembrane region" description="Helical" evidence="6">
    <location>
        <begin position="153"/>
        <end position="173"/>
    </location>
</feature>
<evidence type="ECO:0000256" key="5">
    <source>
        <dbReference type="ARBA" id="ARBA00023136"/>
    </source>
</evidence>
<dbReference type="EMBL" id="JBHSDP010000002">
    <property type="protein sequence ID" value="MFC4326323.1"/>
    <property type="molecule type" value="Genomic_DNA"/>
</dbReference>
<gene>
    <name evidence="8" type="ORF">ACFPC0_00465</name>
</gene>
<feature type="transmembrane region" description="Helical" evidence="6">
    <location>
        <begin position="381"/>
        <end position="401"/>
    </location>
</feature>
<evidence type="ECO:0000313" key="9">
    <source>
        <dbReference type="Proteomes" id="UP001595824"/>
    </source>
</evidence>
<evidence type="ECO:0000256" key="6">
    <source>
        <dbReference type="SAM" id="Phobius"/>
    </source>
</evidence>
<accession>A0ABV8T5A9</accession>
<feature type="transmembrane region" description="Helical" evidence="6">
    <location>
        <begin position="413"/>
        <end position="442"/>
    </location>
</feature>
<dbReference type="PANTHER" id="PTHR23513">
    <property type="entry name" value="INTEGRAL MEMBRANE EFFLUX PROTEIN-RELATED"/>
    <property type="match status" value="1"/>
</dbReference>